<feature type="region of interest" description="Disordered" evidence="1">
    <location>
        <begin position="112"/>
        <end position="145"/>
    </location>
</feature>
<feature type="non-terminal residue" evidence="2">
    <location>
        <position position="1"/>
    </location>
</feature>
<dbReference type="EMBL" id="LRGB01007117">
    <property type="protein sequence ID" value="KZS01325.1"/>
    <property type="molecule type" value="Genomic_DNA"/>
</dbReference>
<keyword evidence="3" id="KW-1185">Reference proteome</keyword>
<keyword evidence="2" id="KW-0418">Kinase</keyword>
<evidence type="ECO:0000313" key="2">
    <source>
        <dbReference type="EMBL" id="KZS01325.1"/>
    </source>
</evidence>
<evidence type="ECO:0000256" key="1">
    <source>
        <dbReference type="SAM" id="MobiDB-lite"/>
    </source>
</evidence>
<comment type="caution">
    <text evidence="2">The sequence shown here is derived from an EMBL/GenBank/DDBJ whole genome shotgun (WGS) entry which is preliminary data.</text>
</comment>
<feature type="compositionally biased region" description="Low complexity" evidence="1">
    <location>
        <begin position="112"/>
        <end position="144"/>
    </location>
</feature>
<feature type="compositionally biased region" description="Low complexity" evidence="1">
    <location>
        <begin position="189"/>
        <end position="200"/>
    </location>
</feature>
<feature type="non-terminal residue" evidence="2">
    <location>
        <position position="266"/>
    </location>
</feature>
<sequence length="266" mass="28538">GRPNRRTGEIRGGARLASELKIGKSSVPSGGGTRRLTERRALNGTVVENSEQMPTAVDHSVFFIELNILKYTPTIPRLYSDFYLCIYSFLIHYYLLFPRNQRNTAGECIVVSSSSSSSSSGRPSGNSGVVSSGAGGNNSTSSNSTAVYGRLVPEEQLAALGRGLSVINPNAAINSSSLGSSSLSFGGGSSASTSAVGSSSDLQTMQSRIPRQFRDPASAPLRKLSVDLIKTYKHINEVYYAKKKRRAQQQAPGEDSGQQHNKKERK</sequence>
<keyword evidence="2" id="KW-0808">Transferase</keyword>
<evidence type="ECO:0000313" key="3">
    <source>
        <dbReference type="Proteomes" id="UP000076858"/>
    </source>
</evidence>
<dbReference type="Proteomes" id="UP000076858">
    <property type="component" value="Unassembled WGS sequence"/>
</dbReference>
<proteinExistence type="predicted"/>
<protein>
    <submittedName>
        <fullName evidence="2">Serine/threonine-protein kinase minibrain</fullName>
    </submittedName>
</protein>
<gene>
    <name evidence="2" type="ORF">APZ42_002058</name>
</gene>
<feature type="region of interest" description="Disordered" evidence="1">
    <location>
        <begin position="189"/>
        <end position="220"/>
    </location>
</feature>
<dbReference type="AlphaFoldDB" id="A0A164IJI0"/>
<name>A0A164IJI0_9CRUS</name>
<reference evidence="2 3" key="1">
    <citation type="submission" date="2016-03" db="EMBL/GenBank/DDBJ databases">
        <title>EvidentialGene: Evidence-directed Construction of Genes on Genomes.</title>
        <authorList>
            <person name="Gilbert D.G."/>
            <person name="Choi J.-H."/>
            <person name="Mockaitis K."/>
            <person name="Colbourne J."/>
            <person name="Pfrender M."/>
        </authorList>
    </citation>
    <scope>NUCLEOTIDE SEQUENCE [LARGE SCALE GENOMIC DNA]</scope>
    <source>
        <strain evidence="2 3">Xinb3</strain>
        <tissue evidence="2">Complete organism</tissue>
    </source>
</reference>
<feature type="compositionally biased region" description="Polar residues" evidence="1">
    <location>
        <begin position="248"/>
        <end position="259"/>
    </location>
</feature>
<accession>A0A164IJI0</accession>
<dbReference type="OrthoDB" id="9332038at2759"/>
<dbReference type="STRING" id="35525.A0A164IJI0"/>
<dbReference type="GO" id="GO:0016301">
    <property type="term" value="F:kinase activity"/>
    <property type="evidence" value="ECO:0007669"/>
    <property type="project" value="UniProtKB-KW"/>
</dbReference>
<feature type="region of interest" description="Disordered" evidence="1">
    <location>
        <begin position="243"/>
        <end position="266"/>
    </location>
</feature>
<organism evidence="2 3">
    <name type="scientific">Daphnia magna</name>
    <dbReference type="NCBI Taxonomy" id="35525"/>
    <lineage>
        <taxon>Eukaryota</taxon>
        <taxon>Metazoa</taxon>
        <taxon>Ecdysozoa</taxon>
        <taxon>Arthropoda</taxon>
        <taxon>Crustacea</taxon>
        <taxon>Branchiopoda</taxon>
        <taxon>Diplostraca</taxon>
        <taxon>Cladocera</taxon>
        <taxon>Anomopoda</taxon>
        <taxon>Daphniidae</taxon>
        <taxon>Daphnia</taxon>
    </lineage>
</organism>